<comment type="caution">
    <text evidence="1">The sequence shown here is derived from an EMBL/GenBank/DDBJ whole genome shotgun (WGS) entry which is preliminary data.</text>
</comment>
<accession>A0A7J7INR4</accession>
<dbReference type="InterPro" id="IPR032801">
    <property type="entry name" value="PXL2A/B/C"/>
</dbReference>
<name>A0A7J7INR4_9RHOD</name>
<dbReference type="Proteomes" id="UP000530660">
    <property type="component" value="Unassembled WGS sequence"/>
</dbReference>
<sequence>MKGTLIIWPRHFGCILCRRMVKELASHEQAFRSERKWRLMVVGCGTPEQAAKFRSDPTLGPLPTSIQVFTDPLRRSYLALRFRRGILSTFNLPALQRILDSYRKGERQRWDMIPPDAFQQGGIALVERDTGALCMLYRSQYAGDTPNASTLLHLPL</sequence>
<evidence type="ECO:0000313" key="2">
    <source>
        <dbReference type="Proteomes" id="UP000530660"/>
    </source>
</evidence>
<protein>
    <recommendedName>
        <fullName evidence="3">Redoxin domain-containing protein</fullName>
    </recommendedName>
</protein>
<dbReference type="Pfam" id="PF13911">
    <property type="entry name" value="AhpC-TSA_2"/>
    <property type="match status" value="1"/>
</dbReference>
<evidence type="ECO:0000313" key="1">
    <source>
        <dbReference type="EMBL" id="KAF6004187.1"/>
    </source>
</evidence>
<evidence type="ECO:0008006" key="3">
    <source>
        <dbReference type="Google" id="ProtNLM"/>
    </source>
</evidence>
<keyword evidence="2" id="KW-1185">Reference proteome</keyword>
<proteinExistence type="predicted"/>
<dbReference type="EMBL" id="VWRR01000004">
    <property type="protein sequence ID" value="KAF6004187.1"/>
    <property type="molecule type" value="Genomic_DNA"/>
</dbReference>
<dbReference type="GO" id="GO:0009507">
    <property type="term" value="C:chloroplast"/>
    <property type="evidence" value="ECO:0007669"/>
    <property type="project" value="TreeGrafter"/>
</dbReference>
<dbReference type="OrthoDB" id="40334at2759"/>
<reference evidence="1 2" key="1">
    <citation type="journal article" date="2020" name="J. Phycol.">
        <title>Comparative genome analysis reveals Cyanidiococcus gen. nov., a new extremophilic red algal genus sister to Cyanidioschyzon (Cyanidioschyzonaceae, Rhodophyta).</title>
        <authorList>
            <person name="Liu S.-L."/>
            <person name="Chiang Y.-R."/>
            <person name="Yoon H.S."/>
            <person name="Fu H.-Y."/>
        </authorList>
    </citation>
    <scope>NUCLEOTIDE SEQUENCE [LARGE SCALE GENOMIC DNA]</scope>
    <source>
        <strain evidence="1 2">THAL066</strain>
    </source>
</reference>
<dbReference type="PANTHER" id="PTHR28630:SF11">
    <property type="entry name" value="THIOREDOXIN-LIKE PROTEIN AAED1, CHLOROPLASTIC"/>
    <property type="match status" value="1"/>
</dbReference>
<organism evidence="1 2">
    <name type="scientific">Cyanidiococcus yangmingshanensis</name>
    <dbReference type="NCBI Taxonomy" id="2690220"/>
    <lineage>
        <taxon>Eukaryota</taxon>
        <taxon>Rhodophyta</taxon>
        <taxon>Bangiophyceae</taxon>
        <taxon>Cyanidiales</taxon>
        <taxon>Cyanidiaceae</taxon>
        <taxon>Cyanidiococcus</taxon>
    </lineage>
</organism>
<dbReference type="PANTHER" id="PTHR28630">
    <property type="match status" value="1"/>
</dbReference>
<gene>
    <name evidence="1" type="ORF">F1559_003387</name>
</gene>
<dbReference type="AlphaFoldDB" id="A0A7J7INR4"/>